<evidence type="ECO:0000256" key="2">
    <source>
        <dbReference type="ARBA" id="ARBA00023125"/>
    </source>
</evidence>
<reference evidence="6 7" key="2">
    <citation type="submission" date="2015-10" db="EMBL/GenBank/DDBJ databases">
        <title>Comparative genomics and high-throughput reverse genetic screens identify a new phytobacterial MAMP and an Arabidopsis receptor required for immune elicitation.</title>
        <authorList>
            <person name="Mott G.A."/>
            <person name="Thakur S."/>
            <person name="Wang P.W."/>
            <person name="Desveaux D."/>
            <person name="Guttman D.S."/>
        </authorList>
    </citation>
    <scope>NUCLEOTIDE SEQUENCE [LARGE SCALE GENOMIC DNA]</scope>
    <source>
        <strain evidence="6 7">0788_9</strain>
    </source>
</reference>
<dbReference type="PANTHER" id="PTHR43214:SF43">
    <property type="entry name" value="TWO-COMPONENT RESPONSE REGULATOR"/>
    <property type="match status" value="1"/>
</dbReference>
<dbReference type="RefSeq" id="WP_054086626.1">
    <property type="nucleotide sequence ID" value="NZ_LGLN01000065.1"/>
</dbReference>
<evidence type="ECO:0000259" key="5">
    <source>
        <dbReference type="PROSITE" id="PS50110"/>
    </source>
</evidence>
<dbReference type="GO" id="GO:0000160">
    <property type="term" value="P:phosphorelay signal transduction system"/>
    <property type="evidence" value="ECO:0007669"/>
    <property type="project" value="InterPro"/>
</dbReference>
<dbReference type="GO" id="GO:0003677">
    <property type="term" value="F:DNA binding"/>
    <property type="evidence" value="ECO:0007669"/>
    <property type="project" value="UniProtKB-KW"/>
</dbReference>
<feature type="modified residue" description="4-aspartylphosphate" evidence="3">
    <location>
        <position position="55"/>
    </location>
</feature>
<dbReference type="PRINTS" id="PR00038">
    <property type="entry name" value="HTHLUXR"/>
</dbReference>
<dbReference type="GO" id="GO:0006355">
    <property type="term" value="P:regulation of DNA-templated transcription"/>
    <property type="evidence" value="ECO:0007669"/>
    <property type="project" value="InterPro"/>
</dbReference>
<dbReference type="SUPFAM" id="SSF46894">
    <property type="entry name" value="C-terminal effector domain of the bipartite response regulators"/>
    <property type="match status" value="1"/>
</dbReference>
<sequence length="220" mass="24384">MTCNLLLIDDHALIRAGVRALVANIPGYAIIGETADGAQLASLAQRLQPHIILLDISMKNVDGLGVLRELRRTQPHCKVLILSMLSDPEMILRALEAGADGYLLKDATATELERALDALRNDERYLSPAIAHVIIQRSNDPTPHDGRLASKERYNLTARQLEILRLIVRGKSTREIAAGLGLSIKTVETHRSQIMKRLQIYDVAGLVLFCVRERIISLDD</sequence>
<evidence type="ECO:0000313" key="7">
    <source>
        <dbReference type="Proteomes" id="UP000037891"/>
    </source>
</evidence>
<evidence type="ECO:0000313" key="6">
    <source>
        <dbReference type="EMBL" id="KPC28230.1"/>
    </source>
</evidence>
<dbReference type="SMART" id="SM00448">
    <property type="entry name" value="REC"/>
    <property type="match status" value="1"/>
</dbReference>
<accession>A0A0N0GEM7</accession>
<keyword evidence="2 6" id="KW-0238">DNA-binding</keyword>
<name>A0A0N0GEM7_PSESX</name>
<evidence type="ECO:0000259" key="4">
    <source>
        <dbReference type="PROSITE" id="PS50043"/>
    </source>
</evidence>
<dbReference type="PROSITE" id="PS50043">
    <property type="entry name" value="HTH_LUXR_2"/>
    <property type="match status" value="1"/>
</dbReference>
<dbReference type="InterPro" id="IPR000792">
    <property type="entry name" value="Tscrpt_reg_LuxR_C"/>
</dbReference>
<dbReference type="Gene3D" id="3.40.50.2300">
    <property type="match status" value="1"/>
</dbReference>
<dbReference type="InterPro" id="IPR001789">
    <property type="entry name" value="Sig_transdc_resp-reg_receiver"/>
</dbReference>
<dbReference type="PROSITE" id="PS50110">
    <property type="entry name" value="RESPONSE_REGULATORY"/>
    <property type="match status" value="1"/>
</dbReference>
<gene>
    <name evidence="6" type="ORF">ABJ99_3387</name>
</gene>
<protein>
    <submittedName>
        <fullName evidence="6">LuxR family DNA-binding response regulator</fullName>
    </submittedName>
</protein>
<dbReference type="CDD" id="cd17535">
    <property type="entry name" value="REC_NarL-like"/>
    <property type="match status" value="1"/>
</dbReference>
<dbReference type="Proteomes" id="UP000037891">
    <property type="component" value="Unassembled WGS sequence"/>
</dbReference>
<reference evidence="6 7" key="1">
    <citation type="submission" date="2015-07" db="EMBL/GenBank/DDBJ databases">
        <authorList>
            <person name="Noorani M."/>
        </authorList>
    </citation>
    <scope>NUCLEOTIDE SEQUENCE [LARGE SCALE GENOMIC DNA]</scope>
    <source>
        <strain evidence="6 7">0788_9</strain>
    </source>
</reference>
<dbReference type="SMART" id="SM00421">
    <property type="entry name" value="HTH_LUXR"/>
    <property type="match status" value="1"/>
</dbReference>
<dbReference type="PATRIC" id="fig|81035.3.peg.3626"/>
<keyword evidence="1 3" id="KW-0597">Phosphoprotein</keyword>
<evidence type="ECO:0000256" key="3">
    <source>
        <dbReference type="PROSITE-ProRule" id="PRU00169"/>
    </source>
</evidence>
<dbReference type="Pfam" id="PF00072">
    <property type="entry name" value="Response_reg"/>
    <property type="match status" value="1"/>
</dbReference>
<dbReference type="EMBL" id="LGLN01000065">
    <property type="protein sequence ID" value="KPC28230.1"/>
    <property type="molecule type" value="Genomic_DNA"/>
</dbReference>
<feature type="domain" description="HTH luxR-type" evidence="4">
    <location>
        <begin position="149"/>
        <end position="214"/>
    </location>
</feature>
<dbReference type="InterPro" id="IPR039420">
    <property type="entry name" value="WalR-like"/>
</dbReference>
<dbReference type="InterPro" id="IPR058245">
    <property type="entry name" value="NreC/VraR/RcsB-like_REC"/>
</dbReference>
<evidence type="ECO:0000256" key="1">
    <source>
        <dbReference type="ARBA" id="ARBA00022553"/>
    </source>
</evidence>
<dbReference type="AlphaFoldDB" id="A0A0N0GEM7"/>
<feature type="domain" description="Response regulatory" evidence="5">
    <location>
        <begin position="4"/>
        <end position="120"/>
    </location>
</feature>
<dbReference type="InterPro" id="IPR016032">
    <property type="entry name" value="Sig_transdc_resp-reg_C-effctor"/>
</dbReference>
<comment type="caution">
    <text evidence="6">The sequence shown here is derived from an EMBL/GenBank/DDBJ whole genome shotgun (WGS) entry which is preliminary data.</text>
</comment>
<organism evidence="6 7">
    <name type="scientific">Pseudomonas syringae pv. cilantro</name>
    <dbReference type="NCBI Taxonomy" id="81035"/>
    <lineage>
        <taxon>Bacteria</taxon>
        <taxon>Pseudomonadati</taxon>
        <taxon>Pseudomonadota</taxon>
        <taxon>Gammaproteobacteria</taxon>
        <taxon>Pseudomonadales</taxon>
        <taxon>Pseudomonadaceae</taxon>
        <taxon>Pseudomonas</taxon>
        <taxon>Pseudomonas syringae</taxon>
    </lineage>
</organism>
<dbReference type="SUPFAM" id="SSF52172">
    <property type="entry name" value="CheY-like"/>
    <property type="match status" value="1"/>
</dbReference>
<dbReference type="InterPro" id="IPR011006">
    <property type="entry name" value="CheY-like_superfamily"/>
</dbReference>
<dbReference type="PANTHER" id="PTHR43214">
    <property type="entry name" value="TWO-COMPONENT RESPONSE REGULATOR"/>
    <property type="match status" value="1"/>
</dbReference>
<dbReference type="Pfam" id="PF00196">
    <property type="entry name" value="GerE"/>
    <property type="match status" value="1"/>
</dbReference>
<dbReference type="CDD" id="cd06170">
    <property type="entry name" value="LuxR_C_like"/>
    <property type="match status" value="1"/>
</dbReference>
<proteinExistence type="predicted"/>